<dbReference type="GO" id="GO:0004674">
    <property type="term" value="F:protein serine/threonine kinase activity"/>
    <property type="evidence" value="ECO:0007669"/>
    <property type="project" value="UniProtKB-KW"/>
</dbReference>
<feature type="region of interest" description="Disordered" evidence="7">
    <location>
        <begin position="329"/>
        <end position="348"/>
    </location>
</feature>
<evidence type="ECO:0000259" key="9">
    <source>
        <dbReference type="PROSITE" id="PS51285"/>
    </source>
</evidence>
<evidence type="ECO:0000256" key="3">
    <source>
        <dbReference type="ARBA" id="ARBA00022741"/>
    </source>
</evidence>
<dbReference type="Proteomes" id="UP000582659">
    <property type="component" value="Unassembled WGS sequence"/>
</dbReference>
<feature type="domain" description="AGC-kinase C-terminal" evidence="9">
    <location>
        <begin position="276"/>
        <end position="333"/>
    </location>
</feature>
<dbReference type="SMR" id="A0A811LB45"/>
<keyword evidence="4" id="KW-0418">Kinase</keyword>
<dbReference type="InterPro" id="IPR000719">
    <property type="entry name" value="Prot_kinase_dom"/>
</dbReference>
<sequence>MFYRPSTITAADFEHIKYLGSGTFGVVSLVQKIGGVDAGRTYALKAIKKEAVVQRKNGFKHLQNELRALKEVDGNMGVRLFYTFQTDYLFYLAMEHVEGCDLWTYIHKVCRRLTLKATQFFTAQIMLAIDYLHEEQIVFRDLKPENIMVGLDGYLKLIDFGHAKMEIKTWCTKMYSVIGTIYYTAPEQLDKSQGYTKMVDWWAVGVVAYQMFFGRLPFDSENRKEVCRKILEDEPYLPMQTNKQFKEFIQVLLRKDPNQRVGSTGKRSLMLYDFMKDVDVDAFMAKTIDPPLAKKVPSNPPDDTEAWKYDEKVKHDHFYGFDYTAPQLRSLKRPAPPDSEEVPVKRTR</sequence>
<dbReference type="Pfam" id="PF00069">
    <property type="entry name" value="Pkinase"/>
    <property type="match status" value="1"/>
</dbReference>
<dbReference type="InterPro" id="IPR017441">
    <property type="entry name" value="Protein_kinase_ATP_BS"/>
</dbReference>
<dbReference type="PROSITE" id="PS50011">
    <property type="entry name" value="PROTEIN_KINASE_DOM"/>
    <property type="match status" value="1"/>
</dbReference>
<keyword evidence="2" id="KW-0808">Transferase</keyword>
<evidence type="ECO:0000256" key="7">
    <source>
        <dbReference type="SAM" id="MobiDB-lite"/>
    </source>
</evidence>
<evidence type="ECO:0000256" key="2">
    <source>
        <dbReference type="ARBA" id="ARBA00022679"/>
    </source>
</evidence>
<keyword evidence="1" id="KW-0723">Serine/threonine-protein kinase</keyword>
<feature type="domain" description="Protein kinase" evidence="8">
    <location>
        <begin position="13"/>
        <end position="275"/>
    </location>
</feature>
<dbReference type="InterPro" id="IPR045270">
    <property type="entry name" value="STKc_AGC"/>
</dbReference>
<evidence type="ECO:0000313" key="10">
    <source>
        <dbReference type="EMBL" id="CAD5224489.1"/>
    </source>
</evidence>
<dbReference type="PROSITE" id="PS00107">
    <property type="entry name" value="PROTEIN_KINASE_ATP"/>
    <property type="match status" value="1"/>
</dbReference>
<dbReference type="Gene3D" id="3.30.200.20">
    <property type="entry name" value="Phosphorylase Kinase, domain 1"/>
    <property type="match status" value="1"/>
</dbReference>
<dbReference type="InterPro" id="IPR000961">
    <property type="entry name" value="AGC-kinase_C"/>
</dbReference>
<dbReference type="OrthoDB" id="63267at2759"/>
<dbReference type="EMBL" id="CAJFCV020000004">
    <property type="protein sequence ID" value="CAG9113252.1"/>
    <property type="molecule type" value="Genomic_DNA"/>
</dbReference>
<reference evidence="10" key="1">
    <citation type="submission" date="2020-09" db="EMBL/GenBank/DDBJ databases">
        <authorList>
            <person name="Kikuchi T."/>
        </authorList>
    </citation>
    <scope>NUCLEOTIDE SEQUENCE</scope>
    <source>
        <strain evidence="10">Ka4C1</strain>
    </source>
</reference>
<keyword evidence="5 6" id="KW-0067">ATP-binding</keyword>
<dbReference type="EMBL" id="CAJFDI010000004">
    <property type="protein sequence ID" value="CAD5224489.1"/>
    <property type="molecule type" value="Genomic_DNA"/>
</dbReference>
<dbReference type="Proteomes" id="UP000659654">
    <property type="component" value="Unassembled WGS sequence"/>
</dbReference>
<dbReference type="PANTHER" id="PTHR24351">
    <property type="entry name" value="RIBOSOMAL PROTEIN S6 KINASE"/>
    <property type="match status" value="1"/>
</dbReference>
<evidence type="ECO:0000256" key="6">
    <source>
        <dbReference type="PROSITE-ProRule" id="PRU10141"/>
    </source>
</evidence>
<evidence type="ECO:0000313" key="11">
    <source>
        <dbReference type="Proteomes" id="UP000659654"/>
    </source>
</evidence>
<dbReference type="InterPro" id="IPR011009">
    <property type="entry name" value="Kinase-like_dom_sf"/>
</dbReference>
<dbReference type="SMART" id="SM00220">
    <property type="entry name" value="S_TKc"/>
    <property type="match status" value="1"/>
</dbReference>
<comment type="caution">
    <text evidence="10">The sequence shown here is derived from an EMBL/GenBank/DDBJ whole genome shotgun (WGS) entry which is preliminary data.</text>
</comment>
<dbReference type="Gene3D" id="1.10.510.10">
    <property type="entry name" value="Transferase(Phosphotransferase) domain 1"/>
    <property type="match status" value="1"/>
</dbReference>
<name>A0A811LB45_BURXY</name>
<evidence type="ECO:0000259" key="8">
    <source>
        <dbReference type="PROSITE" id="PS50011"/>
    </source>
</evidence>
<evidence type="ECO:0000256" key="5">
    <source>
        <dbReference type="ARBA" id="ARBA00022840"/>
    </source>
</evidence>
<evidence type="ECO:0000256" key="4">
    <source>
        <dbReference type="ARBA" id="ARBA00022777"/>
    </source>
</evidence>
<dbReference type="PROSITE" id="PS51285">
    <property type="entry name" value="AGC_KINASE_CTER"/>
    <property type="match status" value="1"/>
</dbReference>
<proteinExistence type="predicted"/>
<dbReference type="CDD" id="cd05123">
    <property type="entry name" value="STKc_AGC"/>
    <property type="match status" value="1"/>
</dbReference>
<organism evidence="10 11">
    <name type="scientific">Bursaphelenchus xylophilus</name>
    <name type="common">Pinewood nematode worm</name>
    <name type="synonym">Aphelenchoides xylophilus</name>
    <dbReference type="NCBI Taxonomy" id="6326"/>
    <lineage>
        <taxon>Eukaryota</taxon>
        <taxon>Metazoa</taxon>
        <taxon>Ecdysozoa</taxon>
        <taxon>Nematoda</taxon>
        <taxon>Chromadorea</taxon>
        <taxon>Rhabditida</taxon>
        <taxon>Tylenchina</taxon>
        <taxon>Tylenchomorpha</taxon>
        <taxon>Aphelenchoidea</taxon>
        <taxon>Aphelenchoididae</taxon>
        <taxon>Bursaphelenchus</taxon>
    </lineage>
</organism>
<dbReference type="AlphaFoldDB" id="A0A811LB45"/>
<keyword evidence="3 6" id="KW-0547">Nucleotide-binding</keyword>
<accession>A0A811LB45</accession>
<dbReference type="SUPFAM" id="SSF56112">
    <property type="entry name" value="Protein kinase-like (PK-like)"/>
    <property type="match status" value="1"/>
</dbReference>
<evidence type="ECO:0000256" key="1">
    <source>
        <dbReference type="ARBA" id="ARBA00022527"/>
    </source>
</evidence>
<keyword evidence="11" id="KW-1185">Reference proteome</keyword>
<gene>
    <name evidence="10" type="ORF">BXYJ_LOCUS8069</name>
</gene>
<feature type="binding site" evidence="6">
    <location>
        <position position="49"/>
    </location>
    <ligand>
        <name>ATP</name>
        <dbReference type="ChEBI" id="CHEBI:30616"/>
    </ligand>
</feature>
<protein>
    <submittedName>
        <fullName evidence="10">(pine wood nematode) hypothetical protein</fullName>
    </submittedName>
</protein>
<dbReference type="GO" id="GO:0005524">
    <property type="term" value="F:ATP binding"/>
    <property type="evidence" value="ECO:0007669"/>
    <property type="project" value="UniProtKB-UniRule"/>
</dbReference>